<accession>A0A0S4JPE3</accession>
<dbReference type="EMBL" id="CYKH01002012">
    <property type="protein sequence ID" value="CUG92173.1"/>
    <property type="molecule type" value="Genomic_DNA"/>
</dbReference>
<organism evidence="1 2">
    <name type="scientific">Bodo saltans</name>
    <name type="common">Flagellated protozoan</name>
    <dbReference type="NCBI Taxonomy" id="75058"/>
    <lineage>
        <taxon>Eukaryota</taxon>
        <taxon>Discoba</taxon>
        <taxon>Euglenozoa</taxon>
        <taxon>Kinetoplastea</taxon>
        <taxon>Metakinetoplastina</taxon>
        <taxon>Eubodonida</taxon>
        <taxon>Bodonidae</taxon>
        <taxon>Bodo</taxon>
    </lineage>
</organism>
<protein>
    <submittedName>
        <fullName evidence="1">Uncharacterized protein</fullName>
    </submittedName>
</protein>
<sequence>MPRATGVCLPPSLTFCPRKWLWTGHFWRHIFGGNPFFGGGRTRDPADLTAGAKKSKKNRYLSVRVDVRAKIRYWSQMGVGYFNANPTGKRLASCLVCGLNCNTKNEMMVEHMFDLHCEHFDAQPITCFVCASPCTSFKAFREHYVKEHDSFNEESACLYCGMGSFPNEKAVIKDHMVKAAVFFVFVFFSQMSTMRISAGMVHILCHLKALCGLFKRCGHVGSVRRFFRLHKFISCFNAWKANFRLCNEFWNPCIAHIVCLFC</sequence>
<keyword evidence="2" id="KW-1185">Reference proteome</keyword>
<proteinExistence type="predicted"/>
<dbReference type="Proteomes" id="UP000051952">
    <property type="component" value="Unassembled WGS sequence"/>
</dbReference>
<evidence type="ECO:0000313" key="1">
    <source>
        <dbReference type="EMBL" id="CUG92173.1"/>
    </source>
</evidence>
<dbReference type="AlphaFoldDB" id="A0A0S4JPE3"/>
<gene>
    <name evidence="1" type="ORF">BSAL_35885</name>
</gene>
<dbReference type="VEuPathDB" id="TriTrypDB:BSAL_35885"/>
<evidence type="ECO:0000313" key="2">
    <source>
        <dbReference type="Proteomes" id="UP000051952"/>
    </source>
</evidence>
<name>A0A0S4JPE3_BODSA</name>
<reference evidence="2" key="1">
    <citation type="submission" date="2015-09" db="EMBL/GenBank/DDBJ databases">
        <authorList>
            <consortium name="Pathogen Informatics"/>
        </authorList>
    </citation>
    <scope>NUCLEOTIDE SEQUENCE [LARGE SCALE GENOMIC DNA]</scope>
    <source>
        <strain evidence="2">Lake Konstanz</strain>
    </source>
</reference>